<evidence type="ECO:0000313" key="2">
    <source>
        <dbReference type="Proteomes" id="UP000298714"/>
    </source>
</evidence>
<dbReference type="EMBL" id="CP039704">
    <property type="protein sequence ID" value="QCI80575.1"/>
    <property type="molecule type" value="Genomic_DNA"/>
</dbReference>
<gene>
    <name evidence="1" type="ORF">E6W36_13120</name>
</gene>
<accession>A0A4D7C8J7</accession>
<protein>
    <submittedName>
        <fullName evidence="1">ABC transporter substrate-binding protein</fullName>
    </submittedName>
</protein>
<name>A0A4D7C8J7_9SPHN</name>
<organism evidence="1 2">
    <name type="scientific">Hankyongella ginsenosidimutans</name>
    <dbReference type="NCBI Taxonomy" id="1763828"/>
    <lineage>
        <taxon>Bacteria</taxon>
        <taxon>Pseudomonadati</taxon>
        <taxon>Pseudomonadota</taxon>
        <taxon>Alphaproteobacteria</taxon>
        <taxon>Sphingomonadales</taxon>
        <taxon>Sphingomonadaceae</taxon>
        <taxon>Hankyongella</taxon>
    </lineage>
</organism>
<evidence type="ECO:0000313" key="1">
    <source>
        <dbReference type="EMBL" id="QCI80575.1"/>
    </source>
</evidence>
<dbReference type="Pfam" id="PF05494">
    <property type="entry name" value="MlaC"/>
    <property type="match status" value="1"/>
</dbReference>
<reference evidence="2" key="1">
    <citation type="submission" date="2019-04" db="EMBL/GenBank/DDBJ databases">
        <title>Complete genome sequence of Sphingomonas sp. W1-2-3.</title>
        <authorList>
            <person name="Im W.T."/>
        </authorList>
    </citation>
    <scope>NUCLEOTIDE SEQUENCE [LARGE SCALE GENOMIC DNA]</scope>
    <source>
        <strain evidence="2">W1-2-3</strain>
    </source>
</reference>
<dbReference type="Proteomes" id="UP000298714">
    <property type="component" value="Chromosome"/>
</dbReference>
<dbReference type="InterPro" id="IPR008869">
    <property type="entry name" value="MlaC/ttg2D"/>
</dbReference>
<proteinExistence type="predicted"/>
<dbReference type="AlphaFoldDB" id="A0A4D7C8J7"/>
<dbReference type="KEGG" id="hgn:E6W36_13120"/>
<dbReference type="Gene3D" id="3.10.450.710">
    <property type="entry name" value="Tgt2/MlaC"/>
    <property type="match status" value="1"/>
</dbReference>
<sequence>MLLEGFAVKSIGRRVLSRYGRSATPEQLADYDAAFPRYMVTIYQTRLIDYKDATLKVAKVEQVDANNQIVHAIVSGAPAGAGESRLGGAQDK</sequence>
<keyword evidence="2" id="KW-1185">Reference proteome</keyword>
<dbReference type="InterPro" id="IPR042245">
    <property type="entry name" value="Tgt2/MlaC_sf"/>
</dbReference>